<accession>A0ABX0MQT4</accession>
<evidence type="ECO:0000313" key="1">
    <source>
        <dbReference type="EMBL" id="NHZ64751.1"/>
    </source>
</evidence>
<protein>
    <submittedName>
        <fullName evidence="1">Uncharacterized protein</fullName>
    </submittedName>
</protein>
<sequence>MTLIASSADAGLQTGTTPAGRQAIIEQVLDGGDGGVYASAPNALFKRMNADSAWKLLPLRVD</sequence>
<dbReference type="RefSeq" id="WP_167238771.1">
    <property type="nucleotide sequence ID" value="NZ_WHJF01000061.1"/>
</dbReference>
<comment type="caution">
    <text evidence="1">The sequence shown here is derived from an EMBL/GenBank/DDBJ whole genome shotgun (WGS) entry which is preliminary data.</text>
</comment>
<organism evidence="1 2">
    <name type="scientific">Massilia genomosp. 1</name>
    <dbReference type="NCBI Taxonomy" id="2609280"/>
    <lineage>
        <taxon>Bacteria</taxon>
        <taxon>Pseudomonadati</taxon>
        <taxon>Pseudomonadota</taxon>
        <taxon>Betaproteobacteria</taxon>
        <taxon>Burkholderiales</taxon>
        <taxon>Oxalobacteraceae</taxon>
        <taxon>Telluria group</taxon>
        <taxon>Massilia</taxon>
    </lineage>
</organism>
<proteinExistence type="predicted"/>
<dbReference type="Proteomes" id="UP000610594">
    <property type="component" value="Unassembled WGS sequence"/>
</dbReference>
<keyword evidence="2" id="KW-1185">Reference proteome</keyword>
<gene>
    <name evidence="1" type="ORF">F1735_21030</name>
</gene>
<name>A0ABX0MQT4_9BURK</name>
<dbReference type="EMBL" id="WHJF01000061">
    <property type="protein sequence ID" value="NHZ64751.1"/>
    <property type="molecule type" value="Genomic_DNA"/>
</dbReference>
<evidence type="ECO:0000313" key="2">
    <source>
        <dbReference type="Proteomes" id="UP000610594"/>
    </source>
</evidence>
<reference evidence="1 2" key="1">
    <citation type="submission" date="2019-10" db="EMBL/GenBank/DDBJ databases">
        <title>Taxonomy of Antarctic Massilia spp.: description of Massilia rubra sp. nov., Massilia aquatica sp. nov., Massilia mucilaginosa sp. nov., Massilia frigida sp. nov. isolated from streams, lakes and regoliths.</title>
        <authorList>
            <person name="Holochova P."/>
            <person name="Sedlacek I."/>
            <person name="Kralova S."/>
            <person name="Maslanova I."/>
            <person name="Busse H.-J."/>
            <person name="Stankova E."/>
            <person name="Vrbovska V."/>
            <person name="Kovarovic V."/>
            <person name="Bartak M."/>
            <person name="Svec P."/>
            <person name="Pantucek R."/>
        </authorList>
    </citation>
    <scope>NUCLEOTIDE SEQUENCE [LARGE SCALE GENOMIC DNA]</scope>
    <source>
        <strain evidence="1 2">CCM 8694</strain>
    </source>
</reference>